<accession>A0A6N8IN27</accession>
<dbReference type="GO" id="GO:0008745">
    <property type="term" value="F:N-acetylmuramoyl-L-alanine amidase activity"/>
    <property type="evidence" value="ECO:0007669"/>
    <property type="project" value="InterPro"/>
</dbReference>
<evidence type="ECO:0000259" key="4">
    <source>
        <dbReference type="SMART" id="SM00646"/>
    </source>
</evidence>
<feature type="compositionally biased region" description="Polar residues" evidence="2">
    <location>
        <begin position="46"/>
        <end position="68"/>
    </location>
</feature>
<keyword evidence="6" id="KW-1185">Reference proteome</keyword>
<evidence type="ECO:0000313" key="6">
    <source>
        <dbReference type="Proteomes" id="UP000468327"/>
    </source>
</evidence>
<feature type="domain" description="MurNAc-LAA" evidence="4">
    <location>
        <begin position="351"/>
        <end position="484"/>
    </location>
</feature>
<dbReference type="Proteomes" id="UP000468327">
    <property type="component" value="Unassembled WGS sequence"/>
</dbReference>
<dbReference type="PANTHER" id="PTHR30404:SF0">
    <property type="entry name" value="N-ACETYLMURAMOYL-L-ALANINE AMIDASE AMIC"/>
    <property type="match status" value="1"/>
</dbReference>
<proteinExistence type="predicted"/>
<dbReference type="CDD" id="cd02696">
    <property type="entry name" value="MurNAc-LAA"/>
    <property type="match status" value="1"/>
</dbReference>
<gene>
    <name evidence="5" type="ORF">GO738_15810</name>
</gene>
<dbReference type="SMART" id="SM00646">
    <property type="entry name" value="Ami_3"/>
    <property type="match status" value="1"/>
</dbReference>
<dbReference type="Pfam" id="PF01520">
    <property type="entry name" value="Amidase_3"/>
    <property type="match status" value="1"/>
</dbReference>
<dbReference type="GO" id="GO:0009253">
    <property type="term" value="P:peptidoglycan catabolic process"/>
    <property type="evidence" value="ECO:0007669"/>
    <property type="project" value="InterPro"/>
</dbReference>
<feature type="region of interest" description="Disordered" evidence="2">
    <location>
        <begin position="44"/>
        <end position="81"/>
    </location>
</feature>
<dbReference type="InterPro" id="IPR002508">
    <property type="entry name" value="MurNAc-LAA_cat"/>
</dbReference>
<protein>
    <recommendedName>
        <fullName evidence="4">MurNAc-LAA domain-containing protein</fullName>
    </recommendedName>
</protein>
<comment type="caution">
    <text evidence="5">The sequence shown here is derived from an EMBL/GenBank/DDBJ whole genome shotgun (WGS) entry which is preliminary data.</text>
</comment>
<evidence type="ECO:0000256" key="3">
    <source>
        <dbReference type="SAM" id="SignalP"/>
    </source>
</evidence>
<dbReference type="PANTHER" id="PTHR30404">
    <property type="entry name" value="N-ACETYLMURAMOYL-L-ALANINE AMIDASE"/>
    <property type="match status" value="1"/>
</dbReference>
<dbReference type="EMBL" id="WPOC01000050">
    <property type="protein sequence ID" value="MVN16790.1"/>
    <property type="molecule type" value="Genomic_DNA"/>
</dbReference>
<feature type="region of interest" description="Disordered" evidence="2">
    <location>
        <begin position="252"/>
        <end position="277"/>
    </location>
</feature>
<evidence type="ECO:0000256" key="1">
    <source>
        <dbReference type="ARBA" id="ARBA00022801"/>
    </source>
</evidence>
<feature type="chain" id="PRO_5026831605" description="MurNAc-LAA domain-containing protein" evidence="3">
    <location>
        <begin position="36"/>
        <end position="632"/>
    </location>
</feature>
<keyword evidence="3" id="KW-0732">Signal</keyword>
<dbReference type="GO" id="GO:0030288">
    <property type="term" value="C:outer membrane-bounded periplasmic space"/>
    <property type="evidence" value="ECO:0007669"/>
    <property type="project" value="TreeGrafter"/>
</dbReference>
<name>A0A6N8IN27_9ACTN</name>
<keyword evidence="1" id="KW-0378">Hydrolase</keyword>
<sequence length="632" mass="67484">MMPCNKEVVSDMLKSVLSLLLSLALAVSYPLSAYADSEPMFEPPLESSSAYSSDTGALSDNDQESNAQKAGGGEFDCSDGTAKSHEEAVLPEGVLDAYSIGEILDFVYLESSFVSLGGTQRVVVSFADLDMGITSAKLQYQRPGCNGLLSIDASDIVDGAVLFELEPDAIQAVGEYELVAVQVSLASENPNFSFTIALDECNDDFHPYIFSVVASEAVDEQSVSMSAYAIDENGSLTQANDVESALRIAADSANDEGGDRESKNDAPSALSRGLDARRTTSTLQDGKLVVALDPGHGGSDSGAVNEDKGLQEKNLTLKIAQYCKLELEQYFGIDVYMTRTSDEYVGLEERVNRAIAAGSDVFVSIHINSAGGNGAEVWVPNDSSWYGDLHDVGWDLGNKVLSKLVALGLADRGVKFDDYIENGGLFYPDGSPADGFSVIRNSRKNGIPGIIVEHAFIDNAENAAFLQSDDNLKKLGMADAEGIAQQYGKSKKPYYLQGIDFSPDASQGIGQPVLISARVSGDTRGLNYKYVWHKSGQDWNDGQWGIVKDLGGTSTVSWQQNEPGDYEIFCDVVDATGDVMSSVADYRIDPWAFAAAALSSSEPALGDAVTVSASVQGDTAGLSYKYSYENLS</sequence>
<evidence type="ECO:0000256" key="2">
    <source>
        <dbReference type="SAM" id="MobiDB-lite"/>
    </source>
</evidence>
<reference evidence="5 6" key="1">
    <citation type="submission" date="2019-11" db="EMBL/GenBank/DDBJ databases">
        <title>Whole genome shotgun sequencing (WGS) data from Adlercreutzia equolifaciens ResAG-91, Eggerthella lenta MRI-F36, MRI-F37, MRI-F40, ResAG-49, ResAG-88, ResAG-121, ResAG-145, and Gordonibacter sp. ResAG-5, ResAG-26, ResAG-43, ResAG-50, ResAG-59.</title>
        <authorList>
            <person name="Stoll D.A."/>
            <person name="Danylec N."/>
            <person name="Franz C.M.A.P."/>
            <person name="Huch M."/>
        </authorList>
    </citation>
    <scope>NUCLEOTIDE SEQUENCE [LARGE SCALE GENOMIC DNA]</scope>
    <source>
        <strain evidence="5 6">ResAG-59</strain>
    </source>
</reference>
<dbReference type="InterPro" id="IPR050695">
    <property type="entry name" value="N-acetylmuramoyl_amidase_3"/>
</dbReference>
<feature type="non-terminal residue" evidence="5">
    <location>
        <position position="632"/>
    </location>
</feature>
<organism evidence="5 6">
    <name type="scientific">Gordonibacter urolithinfaciens</name>
    <dbReference type="NCBI Taxonomy" id="1335613"/>
    <lineage>
        <taxon>Bacteria</taxon>
        <taxon>Bacillati</taxon>
        <taxon>Actinomycetota</taxon>
        <taxon>Coriobacteriia</taxon>
        <taxon>Eggerthellales</taxon>
        <taxon>Eggerthellaceae</taxon>
        <taxon>Gordonibacter</taxon>
    </lineage>
</organism>
<dbReference type="AlphaFoldDB" id="A0A6N8IN27"/>
<dbReference type="SUPFAM" id="SSF53187">
    <property type="entry name" value="Zn-dependent exopeptidases"/>
    <property type="match status" value="1"/>
</dbReference>
<feature type="signal peptide" evidence="3">
    <location>
        <begin position="1"/>
        <end position="35"/>
    </location>
</feature>
<dbReference type="Gene3D" id="3.40.630.40">
    <property type="entry name" value="Zn-dependent exopeptidases"/>
    <property type="match status" value="1"/>
</dbReference>
<evidence type="ECO:0000313" key="5">
    <source>
        <dbReference type="EMBL" id="MVN16790.1"/>
    </source>
</evidence>